<evidence type="ECO:0000313" key="2">
    <source>
        <dbReference type="EMBL" id="WSE30961.1"/>
    </source>
</evidence>
<keyword evidence="3" id="KW-1185">Reference proteome</keyword>
<dbReference type="RefSeq" id="WP_326833777.1">
    <property type="nucleotide sequence ID" value="NZ_CP142149.1"/>
</dbReference>
<keyword evidence="1" id="KW-1133">Transmembrane helix</keyword>
<keyword evidence="1" id="KW-0472">Membrane</keyword>
<evidence type="ECO:0000313" key="3">
    <source>
        <dbReference type="Proteomes" id="UP001330812"/>
    </source>
</evidence>
<organism evidence="2 3">
    <name type="scientific">Amycolatopsis rhabdoformis</name>
    <dbReference type="NCBI Taxonomy" id="1448059"/>
    <lineage>
        <taxon>Bacteria</taxon>
        <taxon>Bacillati</taxon>
        <taxon>Actinomycetota</taxon>
        <taxon>Actinomycetes</taxon>
        <taxon>Pseudonocardiales</taxon>
        <taxon>Pseudonocardiaceae</taxon>
        <taxon>Amycolatopsis</taxon>
    </lineage>
</organism>
<evidence type="ECO:0000256" key="1">
    <source>
        <dbReference type="SAM" id="Phobius"/>
    </source>
</evidence>
<keyword evidence="1" id="KW-0812">Transmembrane</keyword>
<feature type="transmembrane region" description="Helical" evidence="1">
    <location>
        <begin position="40"/>
        <end position="58"/>
    </location>
</feature>
<protein>
    <submittedName>
        <fullName evidence="2">Uncharacterized protein</fullName>
    </submittedName>
</protein>
<dbReference type="EMBL" id="CP142149">
    <property type="protein sequence ID" value="WSE30961.1"/>
    <property type="molecule type" value="Genomic_DNA"/>
</dbReference>
<reference evidence="2 3" key="1">
    <citation type="journal article" date="2015" name="Int. J. Syst. Evol. Microbiol.">
        <title>Amycolatopsis rhabdoformis sp. nov., an actinomycete isolated from a tropical forest soil.</title>
        <authorList>
            <person name="Souza W.R."/>
            <person name="Silva R.E."/>
            <person name="Goodfellow M."/>
            <person name="Busarakam K."/>
            <person name="Figueiro F.S."/>
            <person name="Ferreira D."/>
            <person name="Rodrigues-Filho E."/>
            <person name="Moraes L.A.B."/>
            <person name="Zucchi T.D."/>
        </authorList>
    </citation>
    <scope>NUCLEOTIDE SEQUENCE [LARGE SCALE GENOMIC DNA]</scope>
    <source>
        <strain evidence="2 3">NCIMB 14900</strain>
    </source>
</reference>
<sequence>MIELLGLLLVIQGAGGLINRLAGSSNPSWFVQLHVLPPPLHIAASAVLLAAGAGVLFAERARKRRRDQL</sequence>
<accession>A0ABZ1I929</accession>
<proteinExistence type="predicted"/>
<gene>
    <name evidence="2" type="ORF">VSH64_02290</name>
</gene>
<name>A0ABZ1I929_9PSEU</name>
<dbReference type="Proteomes" id="UP001330812">
    <property type="component" value="Chromosome"/>
</dbReference>